<keyword evidence="6" id="KW-1133">Transmembrane helix</keyword>
<organism evidence="7 8">
    <name type="scientific">[Mycobacterium] nativiensis</name>
    <dbReference type="NCBI Taxonomy" id="2855503"/>
    <lineage>
        <taxon>Bacteria</taxon>
        <taxon>Bacillati</taxon>
        <taxon>Actinomycetota</taxon>
        <taxon>Actinomycetes</taxon>
        <taxon>Mycobacteriales</taxon>
        <taxon>Mycobacteriaceae</taxon>
        <taxon>Mycolicibacter</taxon>
    </lineage>
</organism>
<evidence type="ECO:0000256" key="6">
    <source>
        <dbReference type="SAM" id="Phobius"/>
    </source>
</evidence>
<sequence length="357" mass="37800">MANKKTPKSPRKSPAKSPRKATKSPRDRRRLLAWVAAGAMALVVALVAVMVVIWIRHPASPPIAESPSVGVPPTSSVPPRTKKPRPASQDASCPDVQLVSVPGTWETSPTDNPLNPTQFPIALLLSVTRPIAEQFDAARVQTYTVPYTAQFHNPLSADKQMSYNDSRDEGTRATIKAMTEMNARCPLTSYVLVGFSQGAVIAGDVASKIGNWDGPVDEDLVLGVALIADGRRQTGVGIDVPPSPAGQGAEVTLHELPILSGMGLTMTGARQGGFGDLDQRTYEICAPGDLICAAPQEAFSVGKLPATLSTLAGGAAQPVHALYGTTDVWSQDGLSATQWTLNWARDLIDKAPHPPHS</sequence>
<feature type="transmembrane region" description="Helical" evidence="6">
    <location>
        <begin position="31"/>
        <end position="55"/>
    </location>
</feature>
<keyword evidence="3" id="KW-0378">Hydrolase</keyword>
<dbReference type="InterPro" id="IPR000675">
    <property type="entry name" value="Cutinase/axe"/>
</dbReference>
<comment type="similarity">
    <text evidence="1">Belongs to the cutinase family.</text>
</comment>
<proteinExistence type="inferred from homology"/>
<dbReference type="InterPro" id="IPR029058">
    <property type="entry name" value="AB_hydrolase_fold"/>
</dbReference>
<evidence type="ECO:0000256" key="1">
    <source>
        <dbReference type="ARBA" id="ARBA00007534"/>
    </source>
</evidence>
<feature type="region of interest" description="Disordered" evidence="5">
    <location>
        <begin position="63"/>
        <end position="94"/>
    </location>
</feature>
<dbReference type="PANTHER" id="PTHR33630:SF9">
    <property type="entry name" value="CUTINASE 4"/>
    <property type="match status" value="1"/>
</dbReference>
<feature type="region of interest" description="Disordered" evidence="5">
    <location>
        <begin position="1"/>
        <end position="26"/>
    </location>
</feature>
<evidence type="ECO:0000313" key="7">
    <source>
        <dbReference type="EMBL" id="MEB3033450.1"/>
    </source>
</evidence>
<keyword evidence="6" id="KW-0812">Transmembrane</keyword>
<protein>
    <submittedName>
        <fullName evidence="7">Cutinase family protein</fullName>
    </submittedName>
</protein>
<reference evidence="7 8" key="1">
    <citation type="submission" date="2023-12" db="EMBL/GenBank/DDBJ databases">
        <title>Description of new species of Mycobacterium terrae complex isolated from sewage at the Sao Paulo Zoological Park Foundation in Brazil.</title>
        <authorList>
            <person name="Romagnoli C.L."/>
            <person name="Conceicao E.C."/>
            <person name="Machado E."/>
            <person name="Barreto L.B.P.F."/>
            <person name="Sharma A."/>
            <person name="Silva N.M."/>
            <person name="Marques L.E."/>
            <person name="Juliana M.A."/>
            <person name="Lourenco M.C.S."/>
            <person name="Digiampietri L.A."/>
            <person name="Suffys P.N."/>
            <person name="Viana-Niero C."/>
        </authorList>
    </citation>
    <scope>NUCLEOTIDE SEQUENCE [LARGE SCALE GENOMIC DNA]</scope>
    <source>
        <strain evidence="7 8">MYC340</strain>
    </source>
</reference>
<keyword evidence="8" id="KW-1185">Reference proteome</keyword>
<evidence type="ECO:0000256" key="5">
    <source>
        <dbReference type="SAM" id="MobiDB-lite"/>
    </source>
</evidence>
<evidence type="ECO:0000256" key="4">
    <source>
        <dbReference type="ARBA" id="ARBA00023157"/>
    </source>
</evidence>
<dbReference type="Pfam" id="PF01083">
    <property type="entry name" value="Cutinase"/>
    <property type="match status" value="1"/>
</dbReference>
<accession>A0ABU5XZM3</accession>
<keyword evidence="6" id="KW-0472">Membrane</keyword>
<feature type="compositionally biased region" description="Low complexity" evidence="5">
    <location>
        <begin position="66"/>
        <end position="79"/>
    </location>
</feature>
<dbReference type="Proteomes" id="UP001298593">
    <property type="component" value="Unassembled WGS sequence"/>
</dbReference>
<name>A0ABU5XZM3_9MYCO</name>
<evidence type="ECO:0000256" key="3">
    <source>
        <dbReference type="ARBA" id="ARBA00022801"/>
    </source>
</evidence>
<evidence type="ECO:0000256" key="2">
    <source>
        <dbReference type="ARBA" id="ARBA00022487"/>
    </source>
</evidence>
<dbReference type="SMART" id="SM01110">
    <property type="entry name" value="Cutinase"/>
    <property type="match status" value="1"/>
</dbReference>
<keyword evidence="2" id="KW-0719">Serine esterase</keyword>
<dbReference type="RefSeq" id="WP_305070770.1">
    <property type="nucleotide sequence ID" value="NZ_JAYJJU010000019.1"/>
</dbReference>
<dbReference type="PANTHER" id="PTHR33630">
    <property type="entry name" value="CUTINASE RV1984C-RELATED-RELATED"/>
    <property type="match status" value="1"/>
</dbReference>
<comment type="caution">
    <text evidence="7">The sequence shown here is derived from an EMBL/GenBank/DDBJ whole genome shotgun (WGS) entry which is preliminary data.</text>
</comment>
<evidence type="ECO:0000313" key="8">
    <source>
        <dbReference type="Proteomes" id="UP001298593"/>
    </source>
</evidence>
<dbReference type="SUPFAM" id="SSF53474">
    <property type="entry name" value="alpha/beta-Hydrolases"/>
    <property type="match status" value="1"/>
</dbReference>
<dbReference type="EMBL" id="JAYJJU010000019">
    <property type="protein sequence ID" value="MEB3033450.1"/>
    <property type="molecule type" value="Genomic_DNA"/>
</dbReference>
<dbReference type="Gene3D" id="3.40.50.1820">
    <property type="entry name" value="alpha/beta hydrolase"/>
    <property type="match status" value="1"/>
</dbReference>
<gene>
    <name evidence="7" type="ORF">KV113_18000</name>
</gene>
<keyword evidence="4" id="KW-1015">Disulfide bond</keyword>